<protein>
    <recommendedName>
        <fullName evidence="2">C2 domain-containing protein</fullName>
    </recommendedName>
</protein>
<dbReference type="CDD" id="cd08681">
    <property type="entry name" value="C2_fungal_Inn1p-like"/>
    <property type="match status" value="1"/>
</dbReference>
<dbReference type="PROSITE" id="PS50004">
    <property type="entry name" value="C2"/>
    <property type="match status" value="1"/>
</dbReference>
<sequence>MEKPETADGTLIIIVCRAKHLPNRRKMDKQSPYVTMRMGPVANKTPSHFRAGQTPEWTHEVRFQLTRERKPLMKLDVLDETKDEPTPIGAVEIDCSEVFNTPEHRVEGKYIYDRWYELTFAGKRAGLIYLEMTFYPSAPVIPPKLPSQPIGSWSGNQEPHETAVAAPAQDEIYQNISPTHHHHIHEQELMQKNSADEVFVNESPSNRRHHKKKSSYSTEEIGNDDQGHMAKLKKLKAKLTTKKPIGTLFNEGEQDYEMKSSPKIPKESKRSRKFYQLPERSGANPLSVELDDEDYENLQQELAPNPPPHLSGHSYSSQGTGYNSSGAYTSVVDSPPPTPMKDARYTSPTRQSPPKKYSSHSASSSLSRKPPPPLSDSTSSSMLSASLQKLNFGGISTTSIPFSADTIGLEDDEDGNNGYSRSDGLPTQVYMFDKPVKSLSHSGTINPVGKKNVNNKYDAPHADELDPKYYAPTPTEHLSKTLRLQHGNIKKNDVSIDLRTETTGYLGDGEWKHDKFSPSVFDRMPNNLSSDNRKPSVPPKIPKGLSELEYYVLEKENFLKDINGRRS</sequence>
<proteinExistence type="predicted"/>
<evidence type="ECO:0000313" key="3">
    <source>
        <dbReference type="EMBL" id="CAK7907565.1"/>
    </source>
</evidence>
<dbReference type="SUPFAM" id="SSF49562">
    <property type="entry name" value="C2 domain (Calcium/lipid-binding domain, CaLB)"/>
    <property type="match status" value="1"/>
</dbReference>
<dbReference type="EMBL" id="OZ004257">
    <property type="protein sequence ID" value="CAK7907565.1"/>
    <property type="molecule type" value="Genomic_DNA"/>
</dbReference>
<dbReference type="InterPro" id="IPR052981">
    <property type="entry name" value="Ingression_C2_domain"/>
</dbReference>
<evidence type="ECO:0000313" key="4">
    <source>
        <dbReference type="Proteomes" id="UP001497600"/>
    </source>
</evidence>
<feature type="region of interest" description="Disordered" evidence="1">
    <location>
        <begin position="401"/>
        <end position="426"/>
    </location>
</feature>
<dbReference type="InterPro" id="IPR037791">
    <property type="entry name" value="C2_fungal_Inn1"/>
</dbReference>
<name>A0ABP0EG28_9ASCO</name>
<evidence type="ECO:0000259" key="2">
    <source>
        <dbReference type="PROSITE" id="PS50004"/>
    </source>
</evidence>
<feature type="compositionally biased region" description="Basic and acidic residues" evidence="1">
    <location>
        <begin position="256"/>
        <end position="268"/>
    </location>
</feature>
<feature type="region of interest" description="Disordered" evidence="1">
    <location>
        <begin position="253"/>
        <end position="382"/>
    </location>
</feature>
<organism evidence="3 4">
    <name type="scientific">[Candida] anglica</name>
    <dbReference type="NCBI Taxonomy" id="148631"/>
    <lineage>
        <taxon>Eukaryota</taxon>
        <taxon>Fungi</taxon>
        <taxon>Dikarya</taxon>
        <taxon>Ascomycota</taxon>
        <taxon>Saccharomycotina</taxon>
        <taxon>Pichiomycetes</taxon>
        <taxon>Debaryomycetaceae</taxon>
        <taxon>Kurtzmaniella</taxon>
    </lineage>
</organism>
<feature type="region of interest" description="Disordered" evidence="1">
    <location>
        <begin position="516"/>
        <end position="541"/>
    </location>
</feature>
<keyword evidence="4" id="KW-1185">Reference proteome</keyword>
<feature type="region of interest" description="Disordered" evidence="1">
    <location>
        <begin position="201"/>
        <end position="227"/>
    </location>
</feature>
<evidence type="ECO:0000256" key="1">
    <source>
        <dbReference type="SAM" id="MobiDB-lite"/>
    </source>
</evidence>
<gene>
    <name evidence="3" type="ORF">CAAN4_E06062</name>
</gene>
<dbReference type="PANTHER" id="PTHR47052">
    <property type="entry name" value="CONSERVED SERINE PROLINE-RICH PROTEIN (AFU_ORTHOLOGUE AFUA_2G01790)"/>
    <property type="match status" value="1"/>
</dbReference>
<feature type="compositionally biased region" description="Basic and acidic residues" evidence="1">
    <location>
        <begin position="458"/>
        <end position="467"/>
    </location>
</feature>
<feature type="region of interest" description="Disordered" evidence="1">
    <location>
        <begin position="440"/>
        <end position="468"/>
    </location>
</feature>
<dbReference type="InterPro" id="IPR035892">
    <property type="entry name" value="C2_domain_sf"/>
</dbReference>
<reference evidence="3 4" key="1">
    <citation type="submission" date="2024-01" db="EMBL/GenBank/DDBJ databases">
        <authorList>
            <consortium name="Genoscope - CEA"/>
            <person name="William W."/>
        </authorList>
    </citation>
    <scope>NUCLEOTIDE SEQUENCE [LARGE SCALE GENOMIC DNA]</scope>
    <source>
        <strain evidence="3 4">29B2s-10</strain>
    </source>
</reference>
<dbReference type="PANTHER" id="PTHR47052:SF3">
    <property type="entry name" value="INGRESSION PROTEIN 1"/>
    <property type="match status" value="1"/>
</dbReference>
<feature type="domain" description="C2" evidence="2">
    <location>
        <begin position="1"/>
        <end position="108"/>
    </location>
</feature>
<accession>A0ABP0EG28</accession>
<feature type="compositionally biased region" description="Polar residues" evidence="1">
    <location>
        <begin position="313"/>
        <end position="332"/>
    </location>
</feature>
<feature type="compositionally biased region" description="Low complexity" evidence="1">
    <location>
        <begin position="352"/>
        <end position="368"/>
    </location>
</feature>
<dbReference type="InterPro" id="IPR000008">
    <property type="entry name" value="C2_dom"/>
</dbReference>
<dbReference type="SMART" id="SM00239">
    <property type="entry name" value="C2"/>
    <property type="match status" value="1"/>
</dbReference>
<dbReference type="Gene3D" id="2.60.40.150">
    <property type="entry name" value="C2 domain"/>
    <property type="match status" value="1"/>
</dbReference>
<dbReference type="Pfam" id="PF00168">
    <property type="entry name" value="C2"/>
    <property type="match status" value="1"/>
</dbReference>
<dbReference type="Proteomes" id="UP001497600">
    <property type="component" value="Chromosome E"/>
</dbReference>